<dbReference type="PIRSF" id="PIRSF032131">
    <property type="entry name" value="UCP032131"/>
    <property type="match status" value="1"/>
</dbReference>
<dbReference type="EMBL" id="BMLF01000001">
    <property type="protein sequence ID" value="GGL98539.1"/>
    <property type="molecule type" value="Genomic_DNA"/>
</dbReference>
<sequence length="140" mass="15573">MIQFSLKCPNDHRFDSWFQSAEAYDKLAAARMVSCAVCGADGVQKAPMAPRVAASRETEARPLSQPRTAAEQAVAELRRRIEKGSEDVGRNFVREARAIHEGEAPDRPIRGEARIDEARKLLEDGVPVMPLPFMNPRKSN</sequence>
<dbReference type="Pfam" id="PF06676">
    <property type="entry name" value="DUF1178"/>
    <property type="match status" value="1"/>
</dbReference>
<keyword evidence="2" id="KW-1185">Reference proteome</keyword>
<protein>
    <recommendedName>
        <fullName evidence="3">DUF1178 family protein</fullName>
    </recommendedName>
</protein>
<reference evidence="1" key="1">
    <citation type="journal article" date="2014" name="Int. J. Syst. Evol. Microbiol.">
        <title>Complete genome sequence of Corynebacterium casei LMG S-19264T (=DSM 44701T), isolated from a smear-ripened cheese.</title>
        <authorList>
            <consortium name="US DOE Joint Genome Institute (JGI-PGF)"/>
            <person name="Walter F."/>
            <person name="Albersmeier A."/>
            <person name="Kalinowski J."/>
            <person name="Ruckert C."/>
        </authorList>
    </citation>
    <scope>NUCLEOTIDE SEQUENCE</scope>
    <source>
        <strain evidence="1">CGMCC 1.6293</strain>
    </source>
</reference>
<evidence type="ECO:0008006" key="3">
    <source>
        <dbReference type="Google" id="ProtNLM"/>
    </source>
</evidence>
<evidence type="ECO:0000313" key="1">
    <source>
        <dbReference type="EMBL" id="GGL98539.1"/>
    </source>
</evidence>
<reference evidence="1" key="2">
    <citation type="submission" date="2020-09" db="EMBL/GenBank/DDBJ databases">
        <authorList>
            <person name="Sun Q."/>
            <person name="Zhou Y."/>
        </authorList>
    </citation>
    <scope>NUCLEOTIDE SEQUENCE</scope>
    <source>
        <strain evidence="1">CGMCC 1.6293</strain>
    </source>
</reference>
<gene>
    <name evidence="1" type="ORF">GCM10011534_20650</name>
</gene>
<dbReference type="RefSeq" id="WP_028288022.1">
    <property type="nucleotide sequence ID" value="NZ_BMLF01000001.1"/>
</dbReference>
<dbReference type="InterPro" id="IPR009562">
    <property type="entry name" value="DUF1178"/>
</dbReference>
<name>A0A917SUR0_9RHOB</name>
<evidence type="ECO:0000313" key="2">
    <source>
        <dbReference type="Proteomes" id="UP000649829"/>
    </source>
</evidence>
<dbReference type="AlphaFoldDB" id="A0A917SUR0"/>
<proteinExistence type="predicted"/>
<comment type="caution">
    <text evidence="1">The sequence shown here is derived from an EMBL/GenBank/DDBJ whole genome shotgun (WGS) entry which is preliminary data.</text>
</comment>
<dbReference type="Proteomes" id="UP000649829">
    <property type="component" value="Unassembled WGS sequence"/>
</dbReference>
<accession>A0A917SUR0</accession>
<organism evidence="1 2">
    <name type="scientific">Pseudooceanicola nanhaiensis</name>
    <dbReference type="NCBI Taxonomy" id="375761"/>
    <lineage>
        <taxon>Bacteria</taxon>
        <taxon>Pseudomonadati</taxon>
        <taxon>Pseudomonadota</taxon>
        <taxon>Alphaproteobacteria</taxon>
        <taxon>Rhodobacterales</taxon>
        <taxon>Paracoccaceae</taxon>
        <taxon>Pseudooceanicola</taxon>
    </lineage>
</organism>